<sequence length="180" mass="19022">MCRWNSSSPRPVASNDTWNQRAGTAWGLIRGSVGSHSLCSWEPLAELWPEVRPMGSGCHCLGTCPPLTHALDSCKYCQGVLNTAAGIPLESCQTMPAFSAQSPAEVPLLEPSPGPGSGCEPAPEALCPSDFPSIPSSPSSLPVWPQGPVLSLQNIKHPPRPGPLHLFSLLRPSFPGILIV</sequence>
<dbReference type="EMBL" id="OX596089">
    <property type="protein sequence ID" value="CAN0529116.1"/>
    <property type="molecule type" value="Genomic_DNA"/>
</dbReference>
<name>A0AC59ZXT9_RANTA</name>
<dbReference type="Proteomes" id="UP001162501">
    <property type="component" value="Chromosome 5"/>
</dbReference>
<evidence type="ECO:0000313" key="2">
    <source>
        <dbReference type="Proteomes" id="UP001162501"/>
    </source>
</evidence>
<gene>
    <name evidence="1" type="ORF">MRATA1EN22A_LOCUS24424</name>
</gene>
<reference evidence="1" key="1">
    <citation type="submission" date="2023-05" db="EMBL/GenBank/DDBJ databases">
        <authorList>
            <consortium name="ELIXIR-Norway"/>
        </authorList>
    </citation>
    <scope>NUCLEOTIDE SEQUENCE</scope>
</reference>
<proteinExistence type="predicted"/>
<organism evidence="1 2">
    <name type="scientific">Rangifer tarandus platyrhynchus</name>
    <name type="common">Svalbard reindeer</name>
    <dbReference type="NCBI Taxonomy" id="3082113"/>
    <lineage>
        <taxon>Eukaryota</taxon>
        <taxon>Metazoa</taxon>
        <taxon>Chordata</taxon>
        <taxon>Craniata</taxon>
        <taxon>Vertebrata</taxon>
        <taxon>Euteleostomi</taxon>
        <taxon>Mammalia</taxon>
        <taxon>Eutheria</taxon>
        <taxon>Laurasiatheria</taxon>
        <taxon>Artiodactyla</taxon>
        <taxon>Ruminantia</taxon>
        <taxon>Pecora</taxon>
        <taxon>Cervidae</taxon>
        <taxon>Odocoileinae</taxon>
        <taxon>Rangifer</taxon>
    </lineage>
</organism>
<accession>A0AC59ZXT9</accession>
<reference evidence="1" key="2">
    <citation type="submission" date="2025-03" db="EMBL/GenBank/DDBJ databases">
        <authorList>
            <consortium name="ELIXIR-Norway"/>
            <consortium name="Elixir Norway"/>
        </authorList>
    </citation>
    <scope>NUCLEOTIDE SEQUENCE</scope>
</reference>
<protein>
    <submittedName>
        <fullName evidence="1">Uncharacterized protein</fullName>
    </submittedName>
</protein>
<evidence type="ECO:0000313" key="1">
    <source>
        <dbReference type="EMBL" id="CAN0529116.1"/>
    </source>
</evidence>